<dbReference type="InterPro" id="IPR001372">
    <property type="entry name" value="Dynein_light_chain_typ-1/2"/>
</dbReference>
<proteinExistence type="predicted"/>
<gene>
    <name evidence="1" type="ORF">LE_TR22886_c0_g1_i1_g.72457</name>
</gene>
<dbReference type="SUPFAM" id="SSF54648">
    <property type="entry name" value="DLC"/>
    <property type="match status" value="1"/>
</dbReference>
<sequence>MNQPETEIDLFPLMNQKPTFKLDFFNRNLYQSDMKGKDLDSVFEFLIPTILKCENDKEYAKKMKEYLHEKMKGNWCVVVGSKFCSTVNHISSSYLYIWMKNDKGILAFKIK</sequence>
<reference evidence="1" key="1">
    <citation type="submission" date="2016-07" db="EMBL/GenBank/DDBJ databases">
        <title>De novo transcriptome assembly of four accessions of the metal hyperaccumulator plant Noccaea caerulescens.</title>
        <authorList>
            <person name="Blande D."/>
            <person name="Halimaa P."/>
            <person name="Tervahauta A.I."/>
            <person name="Aarts M.G."/>
            <person name="Karenlampi S.O."/>
        </authorList>
    </citation>
    <scope>NUCLEOTIDE SEQUENCE</scope>
</reference>
<dbReference type="SMART" id="SM01375">
    <property type="entry name" value="Dynein_light"/>
    <property type="match status" value="1"/>
</dbReference>
<dbReference type="AlphaFoldDB" id="A0A1J3HRZ5"/>
<dbReference type="Pfam" id="PF01221">
    <property type="entry name" value="Dynein_light"/>
    <property type="match status" value="1"/>
</dbReference>
<dbReference type="InterPro" id="IPR037177">
    <property type="entry name" value="DLC_sf"/>
</dbReference>
<dbReference type="GO" id="GO:0030286">
    <property type="term" value="C:dynein complex"/>
    <property type="evidence" value="ECO:0007669"/>
    <property type="project" value="InterPro"/>
</dbReference>
<protein>
    <recommendedName>
        <fullName evidence="2">Dynein light chain</fullName>
    </recommendedName>
</protein>
<organism evidence="1">
    <name type="scientific">Noccaea caerulescens</name>
    <name type="common">Alpine penny-cress</name>
    <name type="synonym">Thlaspi caerulescens</name>
    <dbReference type="NCBI Taxonomy" id="107243"/>
    <lineage>
        <taxon>Eukaryota</taxon>
        <taxon>Viridiplantae</taxon>
        <taxon>Streptophyta</taxon>
        <taxon>Embryophyta</taxon>
        <taxon>Tracheophyta</taxon>
        <taxon>Spermatophyta</taxon>
        <taxon>Magnoliopsida</taxon>
        <taxon>eudicotyledons</taxon>
        <taxon>Gunneridae</taxon>
        <taxon>Pentapetalae</taxon>
        <taxon>rosids</taxon>
        <taxon>malvids</taxon>
        <taxon>Brassicales</taxon>
        <taxon>Brassicaceae</taxon>
        <taxon>Coluteocarpeae</taxon>
        <taxon>Noccaea</taxon>
    </lineage>
</organism>
<evidence type="ECO:0000313" key="1">
    <source>
        <dbReference type="EMBL" id="JAU70962.1"/>
    </source>
</evidence>
<dbReference type="GO" id="GO:0007017">
    <property type="term" value="P:microtubule-based process"/>
    <property type="evidence" value="ECO:0007669"/>
    <property type="project" value="InterPro"/>
</dbReference>
<accession>A0A1J3HRZ5</accession>
<evidence type="ECO:0008006" key="2">
    <source>
        <dbReference type="Google" id="ProtNLM"/>
    </source>
</evidence>
<dbReference type="EMBL" id="GEVL01006379">
    <property type="protein sequence ID" value="JAU70962.1"/>
    <property type="molecule type" value="Transcribed_RNA"/>
</dbReference>
<dbReference type="CDD" id="cd21450">
    <property type="entry name" value="DLC-like_DYNLL1-like"/>
    <property type="match status" value="1"/>
</dbReference>
<name>A0A1J3HRZ5_NOCCA</name>
<dbReference type="Gene3D" id="3.30.740.10">
    <property type="entry name" value="Protein Inhibitor Of Neuronal Nitric Oxide Synthase"/>
    <property type="match status" value="1"/>
</dbReference>